<dbReference type="EMBL" id="UOGA01000171">
    <property type="protein sequence ID" value="VAX20209.1"/>
    <property type="molecule type" value="Genomic_DNA"/>
</dbReference>
<gene>
    <name evidence="1" type="ORF">MNBD_NITROSPINAE04-1748</name>
</gene>
<reference evidence="1" key="1">
    <citation type="submission" date="2018-06" db="EMBL/GenBank/DDBJ databases">
        <authorList>
            <person name="Zhirakovskaya E."/>
        </authorList>
    </citation>
    <scope>NUCLEOTIDE SEQUENCE</scope>
</reference>
<sequence>MSVKEITIIAPEGMVAGGNTKGESFEYFNLVTGDKLGLSDNEAKNDKSWHIAFKRSFICINSGPAGPGGVVGACIDPPVDVSREEFVTLTDYNWKQKFDAVKSIPDDAKLAPEGIEPAIFGWRIEREGEWKAPVGKGWKVRCADGVGFAKMRVKEVDKNGETISIQFAYQREKDSKLGEDKMAVIRPGESFSFKTGGVIEPSDIGWDIKHGGDKLYVNSSVSGPGSAGVIGSNKYGAKWKTIDNPSDSIAYFMDEYGAVFRTPKWYRYNIDGKHNIHPNGAVYGLQTAEGDFKVQVYDYFEHKGSDLGNIRVRYEKL</sequence>
<name>A0A3B1BQI2_9ZZZZ</name>
<organism evidence="1">
    <name type="scientific">hydrothermal vent metagenome</name>
    <dbReference type="NCBI Taxonomy" id="652676"/>
    <lineage>
        <taxon>unclassified sequences</taxon>
        <taxon>metagenomes</taxon>
        <taxon>ecological metagenomes</taxon>
    </lineage>
</organism>
<proteinExistence type="predicted"/>
<accession>A0A3B1BQI2</accession>
<dbReference type="AlphaFoldDB" id="A0A3B1BQI2"/>
<evidence type="ECO:0000313" key="1">
    <source>
        <dbReference type="EMBL" id="VAX20209.1"/>
    </source>
</evidence>
<protein>
    <submittedName>
        <fullName evidence="1">Uncharacterized protein</fullName>
    </submittedName>
</protein>